<protein>
    <recommendedName>
        <fullName evidence="4">ZAD domain-containing protein</fullName>
    </recommendedName>
</protein>
<evidence type="ECO:0000256" key="1">
    <source>
        <dbReference type="SAM" id="MobiDB-lite"/>
    </source>
</evidence>
<name>A0A913ZP66_PATMI</name>
<evidence type="ECO:0008006" key="4">
    <source>
        <dbReference type="Google" id="ProtNLM"/>
    </source>
</evidence>
<organism evidence="2 3">
    <name type="scientific">Patiria miniata</name>
    <name type="common">Bat star</name>
    <name type="synonym">Asterina miniata</name>
    <dbReference type="NCBI Taxonomy" id="46514"/>
    <lineage>
        <taxon>Eukaryota</taxon>
        <taxon>Metazoa</taxon>
        <taxon>Echinodermata</taxon>
        <taxon>Eleutherozoa</taxon>
        <taxon>Asterozoa</taxon>
        <taxon>Asteroidea</taxon>
        <taxon>Valvatacea</taxon>
        <taxon>Valvatida</taxon>
        <taxon>Asterinidae</taxon>
        <taxon>Patiria</taxon>
    </lineage>
</organism>
<dbReference type="Proteomes" id="UP000887568">
    <property type="component" value="Unplaced"/>
</dbReference>
<dbReference type="RefSeq" id="XP_038052836.1">
    <property type="nucleotide sequence ID" value="XM_038196908.1"/>
</dbReference>
<reference evidence="2" key="1">
    <citation type="submission" date="2022-11" db="UniProtKB">
        <authorList>
            <consortium name="EnsemblMetazoa"/>
        </authorList>
    </citation>
    <scope>IDENTIFICATION</scope>
</reference>
<dbReference type="GeneID" id="119725502"/>
<evidence type="ECO:0000313" key="3">
    <source>
        <dbReference type="Proteomes" id="UP000887568"/>
    </source>
</evidence>
<dbReference type="AlphaFoldDB" id="A0A913ZP66"/>
<feature type="region of interest" description="Disordered" evidence="1">
    <location>
        <begin position="268"/>
        <end position="287"/>
    </location>
</feature>
<keyword evidence="3" id="KW-1185">Reference proteome</keyword>
<accession>A0A913ZP66</accession>
<dbReference type="EnsemblMetazoa" id="XM_038196908.1">
    <property type="protein sequence ID" value="XP_038052836.1"/>
    <property type="gene ID" value="LOC119725502"/>
</dbReference>
<proteinExistence type="predicted"/>
<evidence type="ECO:0000313" key="2">
    <source>
        <dbReference type="EnsemblMetazoa" id="XP_038052836.1"/>
    </source>
</evidence>
<sequence length="355" mass="40060">MKMPQHRQCLQGICRLCGVERSIEKGRRPIQKEKLSANIVAALGISVAGDIQDVHPPFVCKVCEGKLKRWWVQVKHKKMKASCYITPVTFERSSCDTCCMFTGDAQEELSMADVEVAAKDVGLVTWQGPGCLQIMKMSTSTCRPAVYLTIFPNSRWDLVISGVCIAREDHAWLEFGESLSQEDVRRMLKDISSKYVCVGNQDFPALVEAEKGGNGQIPVNITLQDSYVEGTIRHRKCRFLIQEEGRCTVCRVHRSDLMAKTSKIKSKSNQAISASSSMPNKHMTKKQLKDKVTLLQTQRRTLKRRVNVLQDKVSDMLHKECVDLSREQDEALREAVVTSNDEMEGILRPNSYSSM</sequence>
<feature type="compositionally biased region" description="Low complexity" evidence="1">
    <location>
        <begin position="268"/>
        <end position="277"/>
    </location>
</feature>